<keyword evidence="4" id="KW-0862">Zinc</keyword>
<comment type="caution">
    <text evidence="9">The sequence shown here is derived from an EMBL/GenBank/DDBJ whole genome shotgun (WGS) entry which is preliminary data.</text>
</comment>
<dbReference type="InterPro" id="IPR012935">
    <property type="entry name" value="NuBaID_N"/>
</dbReference>
<dbReference type="AlphaFoldDB" id="A0AB34KP51"/>
<proteinExistence type="predicted"/>
<dbReference type="InterPro" id="IPR013909">
    <property type="entry name" value="NuBaID_C"/>
</dbReference>
<evidence type="ECO:0000256" key="5">
    <source>
        <dbReference type="ARBA" id="ARBA00023242"/>
    </source>
</evidence>
<accession>A0AB34KP51</accession>
<feature type="compositionally biased region" description="Basic and acidic residues" evidence="6">
    <location>
        <begin position="464"/>
        <end position="473"/>
    </location>
</feature>
<dbReference type="PANTHER" id="PTHR15835:SF6">
    <property type="entry name" value="ZINC FINGER C3HC-TYPE PROTEIN 1"/>
    <property type="match status" value="1"/>
</dbReference>
<sequence length="473" mass="52699">MPEAIATSKRKFHKLLDSITAASNTLPSSQQRDKANGADGTTPLTARERMELASERAAKRLRSSTSSTSLSTTLGSSLGRVANSSTTSLPRKMPSAASTTFADRPRDDKQIPNFSPWSQESFLARLKTFSKVSYWHPKPEAIGEVHWAKRGWSCVDLNTVACRGGCERRVVVKLDTIGTVVKKALENDTAADADEAEEEDVDEAELEQALAERYKDEIVEGHTQTCLWRKAACKDDIYRLSLVRPVIWMPQLSDRYTCLLGVSKSIKDITIKSINTADANFLSTERLVAELPTSVLPISSADAALKAKALDIALHGWRGSIEFRADLLHCDTCFQRIGLWMYQPGYKPGKHDTSDDEADEVATVDLVEMHREHCPWRNAASQKATGNFAELNACQILHRVVSTYAREQRRRSDEQNGVGQDVQVPDSPEVERPKPSREEIARQDKERESRLRKLKKMFTGKRSSKIEAPKASG</sequence>
<dbReference type="Pfam" id="PF07967">
    <property type="entry name" value="zf-C3HC"/>
    <property type="match status" value="1"/>
</dbReference>
<dbReference type="EMBL" id="JAAQHG020000014">
    <property type="protein sequence ID" value="KAL1586558.1"/>
    <property type="molecule type" value="Genomic_DNA"/>
</dbReference>
<keyword evidence="10" id="KW-1185">Reference proteome</keyword>
<keyword evidence="5" id="KW-0539">Nucleus</keyword>
<keyword evidence="3" id="KW-0863">Zinc-finger</keyword>
<evidence type="ECO:0000256" key="4">
    <source>
        <dbReference type="ARBA" id="ARBA00022833"/>
    </source>
</evidence>
<dbReference type="GO" id="GO:0008270">
    <property type="term" value="F:zinc ion binding"/>
    <property type="evidence" value="ECO:0007669"/>
    <property type="project" value="UniProtKB-KW"/>
</dbReference>
<evidence type="ECO:0000256" key="3">
    <source>
        <dbReference type="ARBA" id="ARBA00022771"/>
    </source>
</evidence>
<evidence type="ECO:0000313" key="10">
    <source>
        <dbReference type="Proteomes" id="UP000803884"/>
    </source>
</evidence>
<evidence type="ECO:0000256" key="6">
    <source>
        <dbReference type="SAM" id="MobiDB-lite"/>
    </source>
</evidence>
<reference evidence="9 10" key="1">
    <citation type="journal article" date="2020" name="Microbiol. Resour. Announc.">
        <title>Draft Genome Sequence of a Cladosporium Species Isolated from the Mesophotic Ascidian Didemnum maculosum.</title>
        <authorList>
            <person name="Gioti A."/>
            <person name="Siaperas R."/>
            <person name="Nikolaivits E."/>
            <person name="Le Goff G."/>
            <person name="Ouazzani J."/>
            <person name="Kotoulas G."/>
            <person name="Topakas E."/>
        </authorList>
    </citation>
    <scope>NUCLEOTIDE SEQUENCE [LARGE SCALE GENOMIC DNA]</scope>
    <source>
        <strain evidence="9 10">TM138-S3</strain>
    </source>
</reference>
<evidence type="ECO:0000256" key="1">
    <source>
        <dbReference type="ARBA" id="ARBA00004123"/>
    </source>
</evidence>
<feature type="domain" description="C3HC-type" evidence="7">
    <location>
        <begin position="116"/>
        <end position="261"/>
    </location>
</feature>
<dbReference type="RefSeq" id="XP_069229663.1">
    <property type="nucleotide sequence ID" value="XM_069373831.1"/>
</dbReference>
<evidence type="ECO:0008006" key="11">
    <source>
        <dbReference type="Google" id="ProtNLM"/>
    </source>
</evidence>
<feature type="compositionally biased region" description="Low complexity" evidence="6">
    <location>
        <begin position="63"/>
        <end position="80"/>
    </location>
</feature>
<feature type="compositionally biased region" description="Basic and acidic residues" evidence="6">
    <location>
        <begin position="429"/>
        <end position="451"/>
    </location>
</feature>
<organism evidence="9 10">
    <name type="scientific">Cladosporium halotolerans</name>
    <dbReference type="NCBI Taxonomy" id="1052096"/>
    <lineage>
        <taxon>Eukaryota</taxon>
        <taxon>Fungi</taxon>
        <taxon>Dikarya</taxon>
        <taxon>Ascomycota</taxon>
        <taxon>Pezizomycotina</taxon>
        <taxon>Dothideomycetes</taxon>
        <taxon>Dothideomycetidae</taxon>
        <taxon>Cladosporiales</taxon>
        <taxon>Cladosporiaceae</taxon>
        <taxon>Cladosporium</taxon>
    </lineage>
</organism>
<feature type="region of interest" description="Disordered" evidence="6">
    <location>
        <begin position="407"/>
        <end position="473"/>
    </location>
</feature>
<gene>
    <name evidence="9" type="ORF">WHR41_05226</name>
</gene>
<protein>
    <recommendedName>
        <fullName evidence="11">Zf-C3HC-domain-containing protein</fullName>
    </recommendedName>
</protein>
<evidence type="ECO:0000259" key="7">
    <source>
        <dbReference type="Pfam" id="PF07967"/>
    </source>
</evidence>
<feature type="region of interest" description="Disordered" evidence="6">
    <location>
        <begin position="23"/>
        <end position="114"/>
    </location>
</feature>
<feature type="domain" description="NuBaID C-terminal" evidence="8">
    <location>
        <begin position="309"/>
        <end position="388"/>
    </location>
</feature>
<dbReference type="PANTHER" id="PTHR15835">
    <property type="entry name" value="NUCLEAR-INTERACTING PARTNER OF ALK"/>
    <property type="match status" value="1"/>
</dbReference>
<dbReference type="Proteomes" id="UP000803884">
    <property type="component" value="Unassembled WGS sequence"/>
</dbReference>
<keyword evidence="2" id="KW-0479">Metal-binding</keyword>
<dbReference type="GeneID" id="96006669"/>
<dbReference type="Pfam" id="PF08600">
    <property type="entry name" value="NuBaID_C"/>
    <property type="match status" value="1"/>
</dbReference>
<feature type="compositionally biased region" description="Basic and acidic residues" evidence="6">
    <location>
        <begin position="46"/>
        <end position="58"/>
    </location>
</feature>
<feature type="compositionally biased region" description="Basic residues" evidence="6">
    <location>
        <begin position="452"/>
        <end position="463"/>
    </location>
</feature>
<dbReference type="GO" id="GO:0005634">
    <property type="term" value="C:nucleus"/>
    <property type="evidence" value="ECO:0007669"/>
    <property type="project" value="UniProtKB-SubCell"/>
</dbReference>
<name>A0AB34KP51_9PEZI</name>
<comment type="subcellular location">
    <subcellularLocation>
        <location evidence="1">Nucleus</location>
    </subcellularLocation>
</comment>
<evidence type="ECO:0000259" key="8">
    <source>
        <dbReference type="Pfam" id="PF08600"/>
    </source>
</evidence>
<evidence type="ECO:0000313" key="9">
    <source>
        <dbReference type="EMBL" id="KAL1586558.1"/>
    </source>
</evidence>
<evidence type="ECO:0000256" key="2">
    <source>
        <dbReference type="ARBA" id="ARBA00022723"/>
    </source>
</evidence>